<proteinExistence type="predicted"/>
<keyword evidence="4" id="KW-1185">Reference proteome</keyword>
<reference evidence="4" key="1">
    <citation type="submission" date="2015-08" db="EMBL/GenBank/DDBJ databases">
        <authorList>
            <person name="Varghese N."/>
        </authorList>
    </citation>
    <scope>NUCLEOTIDE SEQUENCE [LARGE SCALE GENOMIC DNA]</scope>
    <source>
        <strain evidence="4">JCM 18476</strain>
    </source>
</reference>
<evidence type="ECO:0000313" key="3">
    <source>
        <dbReference type="EMBL" id="CUB06482.1"/>
    </source>
</evidence>
<keyword evidence="1" id="KW-0175">Coiled coil</keyword>
<evidence type="ECO:0000256" key="1">
    <source>
        <dbReference type="SAM" id="Coils"/>
    </source>
</evidence>
<keyword evidence="2" id="KW-0732">Signal</keyword>
<dbReference type="RefSeq" id="WP_055464608.1">
    <property type="nucleotide sequence ID" value="NZ_CYHG01000018.1"/>
</dbReference>
<organism evidence="3 4">
    <name type="scientific">Marinomonas fungiae</name>
    <dbReference type="NCBI Taxonomy" id="1137284"/>
    <lineage>
        <taxon>Bacteria</taxon>
        <taxon>Pseudomonadati</taxon>
        <taxon>Pseudomonadota</taxon>
        <taxon>Gammaproteobacteria</taxon>
        <taxon>Oceanospirillales</taxon>
        <taxon>Oceanospirillaceae</taxon>
        <taxon>Marinomonas</taxon>
    </lineage>
</organism>
<protein>
    <submittedName>
        <fullName evidence="3">P-type conjugative transfer protein TrbJ</fullName>
    </submittedName>
</protein>
<dbReference type="Proteomes" id="UP000182769">
    <property type="component" value="Unassembled WGS sequence"/>
</dbReference>
<evidence type="ECO:0000313" key="4">
    <source>
        <dbReference type="Proteomes" id="UP000182769"/>
    </source>
</evidence>
<evidence type="ECO:0000256" key="2">
    <source>
        <dbReference type="SAM" id="SignalP"/>
    </source>
</evidence>
<name>A0A0K6IT21_9GAMM</name>
<dbReference type="EMBL" id="CYHG01000018">
    <property type="protein sequence ID" value="CUB06482.1"/>
    <property type="molecule type" value="Genomic_DNA"/>
</dbReference>
<feature type="chain" id="PRO_5005505612" evidence="2">
    <location>
        <begin position="29"/>
        <end position="258"/>
    </location>
</feature>
<dbReference type="InterPro" id="IPR014147">
    <property type="entry name" value="T4SS_TrbJ"/>
</dbReference>
<accession>A0A0K6IT21</accession>
<sequence>MLKRKILAAKIPVLAISLALNMSNPVHAGIPVADGLNLSQNMMAAMEAVAQTLKQIQEYQTQLQQYENMLQNTMAPAAHIWDQAQQTIHDLNQATNTLAYYQNQLGSIDAYLSRFQDVAYYRSSPCFSRSGCSDAEWAAMDENRRLASESQKKANDAVFRGLELQQQNLQSDAGKLLQLQSAAQGAEGQLEAIGYANQLASNQANQLLQIRSLLIAQQNALATKMQADADLNAQYQASRDNLYEGLREPVDRSQSKEY</sequence>
<dbReference type="SUPFAM" id="SSF101082">
    <property type="entry name" value="Typo IV secretion system protein TraC"/>
    <property type="match status" value="1"/>
</dbReference>
<gene>
    <name evidence="3" type="ORF">Ga0061065_11840</name>
</gene>
<dbReference type="AlphaFoldDB" id="A0A0K6IT21"/>
<dbReference type="OrthoDB" id="7469703at2"/>
<dbReference type="STRING" id="1137284.GCA_001418205_03607"/>
<dbReference type="NCBIfam" id="TIGR02780">
    <property type="entry name" value="TrbJ_Ti"/>
    <property type="match status" value="1"/>
</dbReference>
<dbReference type="NCBIfam" id="NF010452">
    <property type="entry name" value="PRK13879.1"/>
    <property type="match status" value="1"/>
</dbReference>
<feature type="signal peptide" evidence="2">
    <location>
        <begin position="1"/>
        <end position="28"/>
    </location>
</feature>
<feature type="coiled-coil region" evidence="1">
    <location>
        <begin position="42"/>
        <end position="69"/>
    </location>
</feature>